<accession>A0A3Q9BU75</accession>
<gene>
    <name evidence="1" type="ORF">EJN92_10055</name>
</gene>
<name>A0A3Q9BU75_9BURK</name>
<dbReference type="EMBL" id="CP034464">
    <property type="protein sequence ID" value="AZP14509.1"/>
    <property type="molecule type" value="Genomic_DNA"/>
</dbReference>
<organism evidence="1 2">
    <name type="scientific">Undibacterium parvum</name>
    <dbReference type="NCBI Taxonomy" id="401471"/>
    <lineage>
        <taxon>Bacteria</taxon>
        <taxon>Pseudomonadati</taxon>
        <taxon>Pseudomonadota</taxon>
        <taxon>Betaproteobacteria</taxon>
        <taxon>Burkholderiales</taxon>
        <taxon>Oxalobacteraceae</taxon>
        <taxon>Undibacterium</taxon>
    </lineage>
</organism>
<dbReference type="OrthoDB" id="4467269at2"/>
<protein>
    <submittedName>
        <fullName evidence="1">Helix-hairpin-helix domain-containing protein</fullName>
    </submittedName>
</protein>
<dbReference type="KEGG" id="upv:EJN92_10055"/>
<reference evidence="1 2" key="1">
    <citation type="journal article" date="2011" name="Int. J. Syst. Evol. Microbiol.">
        <title>Description of Undibacterium oligocarboniphilum sp. nov., isolated from purified water, and Undibacterium pigrum strain CCUG 49012 as the type strain of Undibacterium parvum sp. nov., and emended descriptions of the genus Undibacterium and the species Undibacterium pigrum.</title>
        <authorList>
            <person name="Eder W."/>
            <person name="Wanner G."/>
            <person name="Ludwig W."/>
            <person name="Busse H.J."/>
            <person name="Ziemke-Kageler F."/>
            <person name="Lang E."/>
        </authorList>
    </citation>
    <scope>NUCLEOTIDE SEQUENCE [LARGE SCALE GENOMIC DNA]</scope>
    <source>
        <strain evidence="1 2">DSM 23061</strain>
    </source>
</reference>
<evidence type="ECO:0000313" key="1">
    <source>
        <dbReference type="EMBL" id="AZP14509.1"/>
    </source>
</evidence>
<dbReference type="Pfam" id="PF14520">
    <property type="entry name" value="HHH_5"/>
    <property type="match status" value="1"/>
</dbReference>
<dbReference type="Gene3D" id="1.10.150.20">
    <property type="entry name" value="5' to 3' exonuclease, C-terminal subdomain"/>
    <property type="match status" value="1"/>
</dbReference>
<proteinExistence type="predicted"/>
<dbReference type="Proteomes" id="UP000275663">
    <property type="component" value="Chromosome"/>
</dbReference>
<sequence>MPFSQLEKSALLRVKGVGPKLIERLEQMGFSTLRQLADADARDILAQGAKLSGSSCWKNSPQAKAAVEAAISAALAVTDGNTTNR</sequence>
<dbReference type="AlphaFoldDB" id="A0A3Q9BU75"/>
<evidence type="ECO:0000313" key="2">
    <source>
        <dbReference type="Proteomes" id="UP000275663"/>
    </source>
</evidence>
<keyword evidence="2" id="KW-1185">Reference proteome</keyword>